<evidence type="ECO:0000256" key="1">
    <source>
        <dbReference type="SAM" id="MobiDB-lite"/>
    </source>
</evidence>
<name>A0AAD6XBI1_9AGAR</name>
<proteinExistence type="predicted"/>
<comment type="caution">
    <text evidence="2">The sequence shown here is derived from an EMBL/GenBank/DDBJ whole genome shotgun (WGS) entry which is preliminary data.</text>
</comment>
<keyword evidence="3" id="KW-1185">Reference proteome</keyword>
<feature type="region of interest" description="Disordered" evidence="1">
    <location>
        <begin position="26"/>
        <end position="53"/>
    </location>
</feature>
<dbReference type="AlphaFoldDB" id="A0AAD6XBI1"/>
<dbReference type="EMBL" id="JARJCM010000003">
    <property type="protein sequence ID" value="KAJ7046283.1"/>
    <property type="molecule type" value="Genomic_DNA"/>
</dbReference>
<evidence type="ECO:0000313" key="2">
    <source>
        <dbReference type="EMBL" id="KAJ7046283.1"/>
    </source>
</evidence>
<protein>
    <submittedName>
        <fullName evidence="2">Uncharacterized protein</fullName>
    </submittedName>
</protein>
<gene>
    <name evidence="2" type="ORF">C8F04DRAFT_1323179</name>
</gene>
<reference evidence="2" key="1">
    <citation type="submission" date="2023-03" db="EMBL/GenBank/DDBJ databases">
        <title>Massive genome expansion in bonnet fungi (Mycena s.s.) driven by repeated elements and novel gene families across ecological guilds.</title>
        <authorList>
            <consortium name="Lawrence Berkeley National Laboratory"/>
            <person name="Harder C.B."/>
            <person name="Miyauchi S."/>
            <person name="Viragh M."/>
            <person name="Kuo A."/>
            <person name="Thoen E."/>
            <person name="Andreopoulos B."/>
            <person name="Lu D."/>
            <person name="Skrede I."/>
            <person name="Drula E."/>
            <person name="Henrissat B."/>
            <person name="Morin E."/>
            <person name="Kohler A."/>
            <person name="Barry K."/>
            <person name="LaButti K."/>
            <person name="Morin E."/>
            <person name="Salamov A."/>
            <person name="Lipzen A."/>
            <person name="Mereny Z."/>
            <person name="Hegedus B."/>
            <person name="Baldrian P."/>
            <person name="Stursova M."/>
            <person name="Weitz H."/>
            <person name="Taylor A."/>
            <person name="Grigoriev I.V."/>
            <person name="Nagy L.G."/>
            <person name="Martin F."/>
            <person name="Kauserud H."/>
        </authorList>
    </citation>
    <scope>NUCLEOTIDE SEQUENCE</scope>
    <source>
        <strain evidence="2">CBHHK200</strain>
    </source>
</reference>
<accession>A0AAD6XBI1</accession>
<evidence type="ECO:0000313" key="3">
    <source>
        <dbReference type="Proteomes" id="UP001218188"/>
    </source>
</evidence>
<organism evidence="2 3">
    <name type="scientific">Mycena alexandri</name>
    <dbReference type="NCBI Taxonomy" id="1745969"/>
    <lineage>
        <taxon>Eukaryota</taxon>
        <taxon>Fungi</taxon>
        <taxon>Dikarya</taxon>
        <taxon>Basidiomycota</taxon>
        <taxon>Agaricomycotina</taxon>
        <taxon>Agaricomycetes</taxon>
        <taxon>Agaricomycetidae</taxon>
        <taxon>Agaricales</taxon>
        <taxon>Marasmiineae</taxon>
        <taxon>Mycenaceae</taxon>
        <taxon>Mycena</taxon>
    </lineage>
</organism>
<dbReference type="Proteomes" id="UP001218188">
    <property type="component" value="Unassembled WGS sequence"/>
</dbReference>
<sequence>MPRRSLWVAPENCDDERTLLPAAHKCLLSPEDPPRPPCRRAPHPHPPSPPLCRRPRTQLVARRLLCLSSSFSSSSTPTSDSYTFEAEAETLQFDSTTAWPDDGPATEIRARGLDMCGGQLGLPMVQGYMKAAVPYCELRDTSAASITYFPARAPSSPNNWWPYPQAFCAAHHLAHTPGWGSPMQDRGLFTGPCALTHAGRTLKDAMGRETFLGTEFIDALLAAEGGRSKNGGGGDKGCAENVTHPVLFVPRQDRWNPFHVGEDLVTTFLALTLFSLTPPPPPPPAGGLGSWFFGPASAGTEASATNAHLLAALPETYFALGLKSEVSNRVFGRIKCIIIL</sequence>